<dbReference type="Proteomes" id="UP000324748">
    <property type="component" value="Unassembled WGS sequence"/>
</dbReference>
<sequence>MVYHQASHNTYLKKFIKDLTGDLLLAFGSLSVAVDNQLNSVHESIGKDTTKNSKANFSVLKTLTQ</sequence>
<proteinExistence type="predicted"/>
<accession>A0A5B0QSN3</accession>
<reference evidence="1 2" key="1">
    <citation type="submission" date="2019-05" db="EMBL/GenBank/DDBJ databases">
        <title>Emergence of the Ug99 lineage of the wheat stem rust pathogen through somatic hybridization.</title>
        <authorList>
            <person name="Li F."/>
            <person name="Upadhyaya N.M."/>
            <person name="Sperschneider J."/>
            <person name="Matny O."/>
            <person name="Nguyen-Phuc H."/>
            <person name="Mago R."/>
            <person name="Raley C."/>
            <person name="Miller M.E."/>
            <person name="Silverstein K.A.T."/>
            <person name="Henningsen E."/>
            <person name="Hirsch C.D."/>
            <person name="Visser B."/>
            <person name="Pretorius Z.A."/>
            <person name="Steffenson B.J."/>
            <person name="Schwessinger B."/>
            <person name="Dodds P.N."/>
            <person name="Figueroa M."/>
        </authorList>
    </citation>
    <scope>NUCLEOTIDE SEQUENCE [LARGE SCALE GENOMIC DNA]</scope>
    <source>
        <strain evidence="1">21-0</strain>
    </source>
</reference>
<evidence type="ECO:0000313" key="2">
    <source>
        <dbReference type="Proteomes" id="UP000324748"/>
    </source>
</evidence>
<protein>
    <submittedName>
        <fullName evidence="1">Uncharacterized protein</fullName>
    </submittedName>
</protein>
<comment type="caution">
    <text evidence="1">The sequence shown here is derived from an EMBL/GenBank/DDBJ whole genome shotgun (WGS) entry which is preliminary data.</text>
</comment>
<organism evidence="1 2">
    <name type="scientific">Puccinia graminis f. sp. tritici</name>
    <dbReference type="NCBI Taxonomy" id="56615"/>
    <lineage>
        <taxon>Eukaryota</taxon>
        <taxon>Fungi</taxon>
        <taxon>Dikarya</taxon>
        <taxon>Basidiomycota</taxon>
        <taxon>Pucciniomycotina</taxon>
        <taxon>Pucciniomycetes</taxon>
        <taxon>Pucciniales</taxon>
        <taxon>Pucciniaceae</taxon>
        <taxon>Puccinia</taxon>
    </lineage>
</organism>
<name>A0A5B0QSN3_PUCGR</name>
<dbReference type="EMBL" id="VSWC01000003">
    <property type="protein sequence ID" value="KAA1116246.1"/>
    <property type="molecule type" value="Genomic_DNA"/>
</dbReference>
<gene>
    <name evidence="1" type="ORF">PGT21_006208</name>
</gene>
<keyword evidence="2" id="KW-1185">Reference proteome</keyword>
<dbReference type="AlphaFoldDB" id="A0A5B0QSN3"/>
<dbReference type="OrthoDB" id="2422411at2759"/>
<evidence type="ECO:0000313" key="1">
    <source>
        <dbReference type="EMBL" id="KAA1116246.1"/>
    </source>
</evidence>